<protein>
    <recommendedName>
        <fullName evidence="4">Ribosome assembly protein 3</fullName>
    </recommendedName>
</protein>
<dbReference type="OrthoDB" id="69550at2759"/>
<evidence type="ECO:0000256" key="7">
    <source>
        <dbReference type="ARBA" id="ARBA00023274"/>
    </source>
</evidence>
<reference evidence="10 11" key="1">
    <citation type="journal article" date="2018" name="Sci. Rep.">
        <title>Comparative genomics provides insights into the lifestyle and reveals functional heterogeneity of dark septate endophytic fungi.</title>
        <authorList>
            <person name="Knapp D.G."/>
            <person name="Nemeth J.B."/>
            <person name="Barry K."/>
            <person name="Hainaut M."/>
            <person name="Henrissat B."/>
            <person name="Johnson J."/>
            <person name="Kuo A."/>
            <person name="Lim J.H.P."/>
            <person name="Lipzen A."/>
            <person name="Nolan M."/>
            <person name="Ohm R.A."/>
            <person name="Tamas L."/>
            <person name="Grigoriev I.V."/>
            <person name="Spatafora J.W."/>
            <person name="Nagy L.G."/>
            <person name="Kovacs G.M."/>
        </authorList>
    </citation>
    <scope>NUCLEOTIDE SEQUENCE [LARGE SCALE GENOMIC DNA]</scope>
    <source>
        <strain evidence="10 11">DSE2036</strain>
    </source>
</reference>
<proteinExistence type="inferred from homology"/>
<dbReference type="PANTHER" id="PTHR28127:SF1">
    <property type="entry name" value="RIBOSOME ASSEMBLY PROTEIN 3"/>
    <property type="match status" value="1"/>
</dbReference>
<feature type="domain" description="Ribosome-assembly protein 3 C-terminal" evidence="9">
    <location>
        <begin position="121"/>
        <end position="163"/>
    </location>
</feature>
<evidence type="ECO:0000259" key="9">
    <source>
        <dbReference type="Pfam" id="PF14615"/>
    </source>
</evidence>
<keyword evidence="11" id="KW-1185">Reference proteome</keyword>
<dbReference type="PANTHER" id="PTHR28127">
    <property type="entry name" value="RIBOSOME ASSEMBLY PROTEIN 3"/>
    <property type="match status" value="1"/>
</dbReference>
<sequence>MNWVVDLSSSSSESSTESESESDVTNQKRRNVNGAAKEVYFHQKTSAPQPTSASKKSKTQNKKQEDEVHDQDTEMPDANPPSPANPTSASDPHPSTASAPSNAKPKSSPLSTRAVEEEYSALYLRKVTAELGDDLIKVREAQDFKSSSLAMLRHALAQGQSMYAVDEKRRVVGAAAEQAV</sequence>
<evidence type="ECO:0000313" key="10">
    <source>
        <dbReference type="EMBL" id="PVI03281.1"/>
    </source>
</evidence>
<name>A0A2V1DYM2_9PLEO</name>
<comment type="similarity">
    <text evidence="3">Belongs to the RSA3 family.</text>
</comment>
<dbReference type="EMBL" id="KZ805333">
    <property type="protein sequence ID" value="PVI03281.1"/>
    <property type="molecule type" value="Genomic_DNA"/>
</dbReference>
<dbReference type="InterPro" id="IPR028217">
    <property type="entry name" value="Rsa3_C"/>
</dbReference>
<keyword evidence="7" id="KW-0687">Ribonucleoprotein</keyword>
<keyword evidence="5" id="KW-0690">Ribosome biogenesis</keyword>
<evidence type="ECO:0000256" key="4">
    <source>
        <dbReference type="ARBA" id="ARBA00015339"/>
    </source>
</evidence>
<comment type="subcellular location">
    <subcellularLocation>
        <location evidence="2">Nucleus</location>
        <location evidence="2">Nucleolus</location>
    </subcellularLocation>
</comment>
<feature type="compositionally biased region" description="Low complexity" evidence="8">
    <location>
        <begin position="85"/>
        <end position="111"/>
    </location>
</feature>
<feature type="compositionally biased region" description="Polar residues" evidence="8">
    <location>
        <begin position="43"/>
        <end position="54"/>
    </location>
</feature>
<evidence type="ECO:0000256" key="2">
    <source>
        <dbReference type="ARBA" id="ARBA00004604"/>
    </source>
</evidence>
<evidence type="ECO:0000256" key="8">
    <source>
        <dbReference type="SAM" id="MobiDB-lite"/>
    </source>
</evidence>
<evidence type="ECO:0000256" key="1">
    <source>
        <dbReference type="ARBA" id="ARBA00003035"/>
    </source>
</evidence>
<keyword evidence="6" id="KW-0539">Nucleus</keyword>
<feature type="region of interest" description="Disordered" evidence="8">
    <location>
        <begin position="1"/>
        <end position="113"/>
    </location>
</feature>
<evidence type="ECO:0000256" key="5">
    <source>
        <dbReference type="ARBA" id="ARBA00022517"/>
    </source>
</evidence>
<dbReference type="STRING" id="97972.A0A2V1DYM2"/>
<organism evidence="10 11">
    <name type="scientific">Periconia macrospinosa</name>
    <dbReference type="NCBI Taxonomy" id="97972"/>
    <lineage>
        <taxon>Eukaryota</taxon>
        <taxon>Fungi</taxon>
        <taxon>Dikarya</taxon>
        <taxon>Ascomycota</taxon>
        <taxon>Pezizomycotina</taxon>
        <taxon>Dothideomycetes</taxon>
        <taxon>Pleosporomycetidae</taxon>
        <taxon>Pleosporales</taxon>
        <taxon>Massarineae</taxon>
        <taxon>Periconiaceae</taxon>
        <taxon>Periconia</taxon>
    </lineage>
</organism>
<comment type="function">
    <text evidence="1">Required for efficient biogenesis of the 60S ribosomal subunit.</text>
</comment>
<dbReference type="InterPro" id="IPR051898">
    <property type="entry name" value="Ribosome_Assembly_3"/>
</dbReference>
<dbReference type="GO" id="GO:0005730">
    <property type="term" value="C:nucleolus"/>
    <property type="evidence" value="ECO:0007669"/>
    <property type="project" value="UniProtKB-SubCell"/>
</dbReference>
<evidence type="ECO:0000256" key="6">
    <source>
        <dbReference type="ARBA" id="ARBA00023242"/>
    </source>
</evidence>
<dbReference type="Pfam" id="PF14615">
    <property type="entry name" value="Rsa3"/>
    <property type="match status" value="1"/>
</dbReference>
<evidence type="ECO:0000256" key="3">
    <source>
        <dbReference type="ARBA" id="ARBA00006256"/>
    </source>
</evidence>
<accession>A0A2V1DYM2</accession>
<feature type="compositionally biased region" description="Basic and acidic residues" evidence="8">
    <location>
        <begin position="62"/>
        <end position="72"/>
    </location>
</feature>
<gene>
    <name evidence="10" type="ORF">DM02DRAFT_521227</name>
</gene>
<dbReference type="AlphaFoldDB" id="A0A2V1DYM2"/>
<dbReference type="GO" id="GO:0000027">
    <property type="term" value="P:ribosomal large subunit assembly"/>
    <property type="evidence" value="ECO:0007669"/>
    <property type="project" value="TreeGrafter"/>
</dbReference>
<dbReference type="Proteomes" id="UP000244855">
    <property type="component" value="Unassembled WGS sequence"/>
</dbReference>
<dbReference type="GO" id="GO:0030687">
    <property type="term" value="C:preribosome, large subunit precursor"/>
    <property type="evidence" value="ECO:0007669"/>
    <property type="project" value="TreeGrafter"/>
</dbReference>
<evidence type="ECO:0000313" key="11">
    <source>
        <dbReference type="Proteomes" id="UP000244855"/>
    </source>
</evidence>